<dbReference type="EC" id="2.6.1.22" evidence="5"/>
<dbReference type="PANTHER" id="PTHR11986">
    <property type="entry name" value="AMINOTRANSFERASE CLASS III"/>
    <property type="match status" value="1"/>
</dbReference>
<evidence type="ECO:0000256" key="1">
    <source>
        <dbReference type="ARBA" id="ARBA00001750"/>
    </source>
</evidence>
<evidence type="ECO:0000313" key="17">
    <source>
        <dbReference type="EMBL" id="PWF26559.1"/>
    </source>
</evidence>
<evidence type="ECO:0000256" key="8">
    <source>
        <dbReference type="ARBA" id="ARBA00022679"/>
    </source>
</evidence>
<dbReference type="CDD" id="cd00610">
    <property type="entry name" value="OAT_like"/>
    <property type="match status" value="1"/>
</dbReference>
<dbReference type="SUPFAM" id="SSF53383">
    <property type="entry name" value="PLP-dependent transferases"/>
    <property type="match status" value="1"/>
</dbReference>
<comment type="caution">
    <text evidence="17">The sequence shown here is derived from an EMBL/GenBank/DDBJ whole genome shotgun (WGS) entry which is preliminary data.</text>
</comment>
<dbReference type="PROSITE" id="PS00600">
    <property type="entry name" value="AA_TRANSFER_CLASS_3"/>
    <property type="match status" value="1"/>
</dbReference>
<dbReference type="PIRSF" id="PIRSF000521">
    <property type="entry name" value="Transaminase_4ab_Lys_Orn"/>
    <property type="match status" value="1"/>
</dbReference>
<sequence>MTTFVEDRQFLSPVLTQATAVVAQSGQGSYLTDTEGRRYIDWVQGIAVNALGHCYPSVVEAATTQIAQIMTGSFNLVGYEQTGELARRIAEIAPGDLSTTFFTNSGAEATDAALKLARTATGRPGIIAFKGSFHGRTIGATSVTGSAANYRSSYEPLMGSVYFSTFPAEEQCSPGLDAKGRAAFALDQLEQVLEYLVAPESVAAIIVEPVQGEGGYVVPDASFLQGLRKICTQHGMLLIFDEVQSGYGRTGKMFASEHFQVAPDIMTLGKALAGGLPMSAVVSTRNIMDKWISGTHGSTFGGNPVCAATGLAVLDAFEKEDVLARSASQGEYMRSQLEEICADSSIVSQVRGLGMMLAVKLTHPDGQIGGDLATRIRALCCERGLLLLGCGTNHDCVRIIAPLVVDRETVDEGLAILRDVITDVEAEIGASV</sequence>
<dbReference type="Gene3D" id="3.90.1150.10">
    <property type="entry name" value="Aspartate Aminotransferase, domain 1"/>
    <property type="match status" value="1"/>
</dbReference>
<proteinExistence type="inferred from homology"/>
<comment type="catalytic activity">
    <reaction evidence="14">
        <text>4-aminobutanoate + 2-oxoglutarate = succinate semialdehyde + L-glutamate</text>
        <dbReference type="Rhea" id="RHEA:23352"/>
        <dbReference type="ChEBI" id="CHEBI:16810"/>
        <dbReference type="ChEBI" id="CHEBI:29985"/>
        <dbReference type="ChEBI" id="CHEBI:57706"/>
        <dbReference type="ChEBI" id="CHEBI:59888"/>
        <dbReference type="EC" id="2.6.1.19"/>
    </reaction>
</comment>
<keyword evidence="18" id="KW-1185">Reference proteome</keyword>
<evidence type="ECO:0000313" key="18">
    <source>
        <dbReference type="Proteomes" id="UP000245283"/>
    </source>
</evidence>
<evidence type="ECO:0000256" key="7">
    <source>
        <dbReference type="ARBA" id="ARBA00022576"/>
    </source>
</evidence>
<name>A0A2V1K6F1_9ACTO</name>
<dbReference type="EMBL" id="QETB01000003">
    <property type="protein sequence ID" value="PWF26559.1"/>
    <property type="molecule type" value="Genomic_DNA"/>
</dbReference>
<comment type="cofactor">
    <cofactor evidence="2">
        <name>pyridoxal 5'-phosphate</name>
        <dbReference type="ChEBI" id="CHEBI:597326"/>
    </cofactor>
</comment>
<organism evidence="17 18">
    <name type="scientific">Ancrocorticia populi</name>
    <dbReference type="NCBI Taxonomy" id="2175228"/>
    <lineage>
        <taxon>Bacteria</taxon>
        <taxon>Bacillati</taxon>
        <taxon>Actinomycetota</taxon>
        <taxon>Actinomycetes</taxon>
        <taxon>Actinomycetales</taxon>
        <taxon>Actinomycetaceae</taxon>
        <taxon>Ancrocorticia</taxon>
    </lineage>
</organism>
<dbReference type="InterPro" id="IPR015422">
    <property type="entry name" value="PyrdxlP-dep_Trfase_small"/>
</dbReference>
<dbReference type="GO" id="GO:0042802">
    <property type="term" value="F:identical protein binding"/>
    <property type="evidence" value="ECO:0007669"/>
    <property type="project" value="TreeGrafter"/>
</dbReference>
<evidence type="ECO:0000256" key="9">
    <source>
        <dbReference type="ARBA" id="ARBA00022898"/>
    </source>
</evidence>
<dbReference type="GO" id="GO:0047298">
    <property type="term" value="F:(S)-3-amino-2-methylpropionate transaminase activity"/>
    <property type="evidence" value="ECO:0007669"/>
    <property type="project" value="UniProtKB-EC"/>
</dbReference>
<evidence type="ECO:0000256" key="12">
    <source>
        <dbReference type="ARBA" id="ARBA00030857"/>
    </source>
</evidence>
<evidence type="ECO:0000256" key="2">
    <source>
        <dbReference type="ARBA" id="ARBA00001933"/>
    </source>
</evidence>
<protein>
    <recommendedName>
        <fullName evidence="12">(S)-3-amino-2-methylpropionate transaminase</fullName>
        <ecNumber evidence="6">2.6.1.19</ecNumber>
        <ecNumber evidence="5">2.6.1.22</ecNumber>
    </recommendedName>
    <alternativeName>
        <fullName evidence="13">GABA aminotransferase</fullName>
    </alternativeName>
    <alternativeName>
        <fullName evidence="11">Gamma-amino-N-butyrate transaminase</fullName>
    </alternativeName>
    <alternativeName>
        <fullName evidence="15">Glutamate:succinic semialdehyde transaminase</fullName>
    </alternativeName>
    <alternativeName>
        <fullName evidence="10">L-AIBAT</fullName>
    </alternativeName>
</protein>
<dbReference type="FunFam" id="3.40.640.10:FF:000013">
    <property type="entry name" value="4-aminobutyrate aminotransferase"/>
    <property type="match status" value="1"/>
</dbReference>
<dbReference type="OrthoDB" id="3204291at2"/>
<dbReference type="GO" id="GO:0034386">
    <property type="term" value="F:4-aminobutyrate:2-oxoglutarate transaminase activity"/>
    <property type="evidence" value="ECO:0007669"/>
    <property type="project" value="UniProtKB-EC"/>
</dbReference>
<dbReference type="InterPro" id="IPR050103">
    <property type="entry name" value="Class-III_PLP-dep_AT"/>
</dbReference>
<evidence type="ECO:0000256" key="11">
    <source>
        <dbReference type="ARBA" id="ARBA00030204"/>
    </source>
</evidence>
<evidence type="ECO:0000256" key="16">
    <source>
        <dbReference type="RuleBase" id="RU003560"/>
    </source>
</evidence>
<keyword evidence="7 17" id="KW-0032">Aminotransferase</keyword>
<keyword evidence="9 16" id="KW-0663">Pyridoxal phosphate</keyword>
<dbReference type="RefSeq" id="WP_109093632.1">
    <property type="nucleotide sequence ID" value="NZ_JBQDYW010000027.1"/>
</dbReference>
<evidence type="ECO:0000256" key="6">
    <source>
        <dbReference type="ARBA" id="ARBA00012912"/>
    </source>
</evidence>
<keyword evidence="8 17" id="KW-0808">Transferase</keyword>
<dbReference type="Proteomes" id="UP000245283">
    <property type="component" value="Unassembled WGS sequence"/>
</dbReference>
<dbReference type="Gene3D" id="3.40.640.10">
    <property type="entry name" value="Type I PLP-dependent aspartate aminotransferase-like (Major domain)"/>
    <property type="match status" value="1"/>
</dbReference>
<comment type="similarity">
    <text evidence="4 16">Belongs to the class-III pyridoxal-phosphate-dependent aminotransferase family.</text>
</comment>
<comment type="pathway">
    <text evidence="3">Amino-acid degradation; 4-aminobutanoate degradation.</text>
</comment>
<dbReference type="InterPro" id="IPR015424">
    <property type="entry name" value="PyrdxlP-dep_Trfase"/>
</dbReference>
<reference evidence="18" key="1">
    <citation type="submission" date="2018-05" db="EMBL/GenBank/DDBJ databases">
        <authorList>
            <person name="Li Y."/>
        </authorList>
    </citation>
    <scope>NUCLEOTIDE SEQUENCE [LARGE SCALE GENOMIC DNA]</scope>
    <source>
        <strain evidence="18">sk1b4</strain>
    </source>
</reference>
<dbReference type="InterPro" id="IPR005814">
    <property type="entry name" value="Aminotrans_3"/>
</dbReference>
<dbReference type="EC" id="2.6.1.19" evidence="6"/>
<evidence type="ECO:0000256" key="3">
    <source>
        <dbReference type="ARBA" id="ARBA00005176"/>
    </source>
</evidence>
<evidence type="ECO:0000256" key="13">
    <source>
        <dbReference type="ARBA" id="ARBA00031787"/>
    </source>
</evidence>
<dbReference type="PANTHER" id="PTHR11986:SF79">
    <property type="entry name" value="ACETYLORNITHINE AMINOTRANSFERASE, MITOCHONDRIAL"/>
    <property type="match status" value="1"/>
</dbReference>
<accession>A0A2V1K6F1</accession>
<evidence type="ECO:0000256" key="14">
    <source>
        <dbReference type="ARBA" id="ARBA00048021"/>
    </source>
</evidence>
<dbReference type="InterPro" id="IPR015421">
    <property type="entry name" value="PyrdxlP-dep_Trfase_major"/>
</dbReference>
<dbReference type="AlphaFoldDB" id="A0A2V1K6F1"/>
<dbReference type="Pfam" id="PF00202">
    <property type="entry name" value="Aminotran_3"/>
    <property type="match status" value="1"/>
</dbReference>
<gene>
    <name evidence="17" type="ORF">DD236_06835</name>
</gene>
<dbReference type="GO" id="GO:0030170">
    <property type="term" value="F:pyridoxal phosphate binding"/>
    <property type="evidence" value="ECO:0007669"/>
    <property type="project" value="InterPro"/>
</dbReference>
<evidence type="ECO:0000256" key="5">
    <source>
        <dbReference type="ARBA" id="ARBA00012876"/>
    </source>
</evidence>
<comment type="catalytic activity">
    <reaction evidence="1">
        <text>(S)-3-amino-2-methylpropanoate + 2-oxoglutarate = 2-methyl-3-oxopropanoate + L-glutamate</text>
        <dbReference type="Rhea" id="RHEA:13993"/>
        <dbReference type="ChEBI" id="CHEBI:16810"/>
        <dbReference type="ChEBI" id="CHEBI:29985"/>
        <dbReference type="ChEBI" id="CHEBI:57700"/>
        <dbReference type="ChEBI" id="CHEBI:58655"/>
        <dbReference type="EC" id="2.6.1.22"/>
    </reaction>
</comment>
<evidence type="ECO:0000256" key="15">
    <source>
        <dbReference type="ARBA" id="ARBA00050054"/>
    </source>
</evidence>
<evidence type="ECO:0000256" key="4">
    <source>
        <dbReference type="ARBA" id="ARBA00008954"/>
    </source>
</evidence>
<dbReference type="InterPro" id="IPR049704">
    <property type="entry name" value="Aminotrans_3_PPA_site"/>
</dbReference>
<evidence type="ECO:0000256" key="10">
    <source>
        <dbReference type="ARBA" id="ARBA00029760"/>
    </source>
</evidence>